<gene>
    <name evidence="1" type="ORF">SAMN04487958_1078</name>
</gene>
<evidence type="ECO:0000313" key="1">
    <source>
        <dbReference type="EMBL" id="SES09250.1"/>
    </source>
</evidence>
<dbReference type="Proteomes" id="UP000198505">
    <property type="component" value="Unassembled WGS sequence"/>
</dbReference>
<proteinExistence type="predicted"/>
<accession>A0A1H9UI80</accession>
<keyword evidence="2" id="KW-1185">Reference proteome</keyword>
<dbReference type="AlphaFoldDB" id="A0A1H9UI80"/>
<sequence length="197" mass="21804">MSGTELMQSSVGLVHRSFMEWKFEKLLRKAEAHGLTEEELRNSDHRFALYMRVGRAFEICSEVEVVDYIADAMIGGIRCGDADKRPDFAQMAISALNGVTKTELNLILLMHEHGLWGTTDEEILDESGFEGFQASLGNYLGLNDLSASAILNGLTRTGLVTPQASGVGNAVNIQGNRLTQLARDLFKYVDYARRLTT</sequence>
<protein>
    <submittedName>
        <fullName evidence="1">Uncharacterized protein</fullName>
    </submittedName>
</protein>
<organism evidence="1 2">
    <name type="scientific">Vreelandella subterranea</name>
    <dbReference type="NCBI Taxonomy" id="416874"/>
    <lineage>
        <taxon>Bacteria</taxon>
        <taxon>Pseudomonadati</taxon>
        <taxon>Pseudomonadota</taxon>
        <taxon>Gammaproteobacteria</taxon>
        <taxon>Oceanospirillales</taxon>
        <taxon>Halomonadaceae</taxon>
        <taxon>Vreelandella</taxon>
    </lineage>
</organism>
<dbReference type="RefSeq" id="WP_092827835.1">
    <property type="nucleotide sequence ID" value="NZ_FOGS01000007.1"/>
</dbReference>
<reference evidence="2" key="1">
    <citation type="submission" date="2016-10" db="EMBL/GenBank/DDBJ databases">
        <authorList>
            <person name="Varghese N."/>
            <person name="Submissions S."/>
        </authorList>
    </citation>
    <scope>NUCLEOTIDE SEQUENCE [LARGE SCALE GENOMIC DNA]</scope>
    <source>
        <strain evidence="2">CGMCC 1.6495</strain>
    </source>
</reference>
<dbReference type="STRING" id="416874.SAMN04487958_1078"/>
<evidence type="ECO:0000313" key="2">
    <source>
        <dbReference type="Proteomes" id="UP000198505"/>
    </source>
</evidence>
<dbReference type="EMBL" id="FOGS01000007">
    <property type="protein sequence ID" value="SES09250.1"/>
    <property type="molecule type" value="Genomic_DNA"/>
</dbReference>
<name>A0A1H9UI80_9GAMM</name>